<dbReference type="NCBIfam" id="TIGR04417">
    <property type="entry name" value="PFTS_polysacc"/>
    <property type="match status" value="1"/>
</dbReference>
<dbReference type="EMBL" id="NKYG02000001">
    <property type="protein sequence ID" value="KAK2620031.1"/>
    <property type="molecule type" value="Genomic_DNA"/>
</dbReference>
<comment type="caution">
    <text evidence="1">The sequence shown here is derived from an EMBL/GenBank/DDBJ whole genome shotgun (WGS) entry which is preliminary data.</text>
</comment>
<accession>A0AAV9G2S5</accession>
<name>A0AAV9G2S5_LEPIR</name>
<sequence length="611" mass="72558">MIIFYRVSFVNLLLVLPLSFFFKIQVVLFSNKWIKMYCPCIKSLDWGEYYDEDSIETLRNEAADFYMNHFQKRSTKVLNLLSTDFRPKMDQVSCLYFEVQFVLFHLSKKLQDIWFVENIHSKILFNSFPEAQEFIIKRSFRILNILNISLESIELYIVNLLKVCSILMNLMIRFFRVPLRHQFKIINDSVNPNELNFDSNDRSFLWLIKLAPDLKESMLFILPHLTEQQRVFVKQFGINYINHNSDLFIFLSRFDRFLLIWKYVLKFLLDLSLIFRNLEFVFINSITSDLIIWDRFIQKQNIISYLTSISSIGSEKPLVVLLNSKNVKTIIYAYSANSFNYTKKMIHRDSYAYFCEVICSEFVVWHEEFKQFLLYHKYKGQVYILGPLMPGIEPEDSNKNLREKYLPKDIQRKFIITIFDIPPLNLKSNTLLSFPWPDYNTEENLFIFLSDCIRLLEFYEELVMVYKPKRNLSINKFQATERITKLLEFTLKSGRLITLDDKINPWFPIEICDLAIGMPFTSPVLIAMNKGKHFIFHDAANKAVYHRYLKLNDHITHSFDQLKGKISKILLKEDKNIFDKNNGFYESKRSNRTAKLVEILTIPRGGAINGR</sequence>
<protein>
    <submittedName>
        <fullName evidence="1">Polysaccharide biosynthesis PFTS motif protein</fullName>
    </submittedName>
</protein>
<gene>
    <name evidence="1" type="ORF">CFV95_014020</name>
</gene>
<dbReference type="RefSeq" id="WP_000583317.1">
    <property type="nucleotide sequence ID" value="NZ_JQOM01000078.1"/>
</dbReference>
<dbReference type="Proteomes" id="UP000218471">
    <property type="component" value="Unassembled WGS sequence"/>
</dbReference>
<evidence type="ECO:0000313" key="2">
    <source>
        <dbReference type="Proteomes" id="UP000218471"/>
    </source>
</evidence>
<evidence type="ECO:0000313" key="1">
    <source>
        <dbReference type="EMBL" id="KAK2620031.1"/>
    </source>
</evidence>
<dbReference type="InterPro" id="IPR030932">
    <property type="entry name" value="PFTS_polysacc"/>
</dbReference>
<organism evidence="1 2">
    <name type="scientific">Leptospira interrogans</name>
    <dbReference type="NCBI Taxonomy" id="173"/>
    <lineage>
        <taxon>Bacteria</taxon>
        <taxon>Pseudomonadati</taxon>
        <taxon>Spirochaetota</taxon>
        <taxon>Spirochaetia</taxon>
        <taxon>Leptospirales</taxon>
        <taxon>Leptospiraceae</taxon>
        <taxon>Leptospira</taxon>
    </lineage>
</organism>
<reference evidence="1" key="1">
    <citation type="submission" date="2023-10" db="EMBL/GenBank/DDBJ databases">
        <title>Genomic and proteomic analysis of Leptospira interrogans strain CUDO8.</title>
        <authorList>
            <person name="Boonciew P."/>
            <person name="Kurilung A."/>
            <person name="Prapasarakul N."/>
        </authorList>
    </citation>
    <scope>NUCLEOTIDE SEQUENCE</scope>
    <source>
        <strain evidence="1">CUDO8</strain>
    </source>
</reference>
<proteinExistence type="predicted"/>
<dbReference type="AlphaFoldDB" id="A0AAV9G2S5"/>